<keyword evidence="3" id="KW-1185">Reference proteome</keyword>
<evidence type="ECO:0000256" key="1">
    <source>
        <dbReference type="SAM" id="MobiDB-lite"/>
    </source>
</evidence>
<feature type="compositionally biased region" description="Low complexity" evidence="1">
    <location>
        <begin position="123"/>
        <end position="143"/>
    </location>
</feature>
<comment type="caution">
    <text evidence="2">The sequence shown here is derived from an EMBL/GenBank/DDBJ whole genome shotgun (WGS) entry which is preliminary data.</text>
</comment>
<feature type="region of interest" description="Disordered" evidence="1">
    <location>
        <begin position="1"/>
        <end position="22"/>
    </location>
</feature>
<feature type="compositionally biased region" description="Polar residues" evidence="1">
    <location>
        <begin position="71"/>
        <end position="80"/>
    </location>
</feature>
<accession>A0A820Y1C6</accession>
<gene>
    <name evidence="2" type="ORF">OVN521_LOCUS42777</name>
</gene>
<feature type="compositionally biased region" description="Low complexity" evidence="1">
    <location>
        <begin position="81"/>
        <end position="100"/>
    </location>
</feature>
<feature type="region of interest" description="Disordered" evidence="1">
    <location>
        <begin position="123"/>
        <end position="163"/>
    </location>
</feature>
<reference evidence="2" key="1">
    <citation type="submission" date="2021-02" db="EMBL/GenBank/DDBJ databases">
        <authorList>
            <person name="Nowell W R."/>
        </authorList>
    </citation>
    <scope>NUCLEOTIDE SEQUENCE</scope>
</reference>
<organism evidence="2 3">
    <name type="scientific">Rotaria magnacalcarata</name>
    <dbReference type="NCBI Taxonomy" id="392030"/>
    <lineage>
        <taxon>Eukaryota</taxon>
        <taxon>Metazoa</taxon>
        <taxon>Spiralia</taxon>
        <taxon>Gnathifera</taxon>
        <taxon>Rotifera</taxon>
        <taxon>Eurotatoria</taxon>
        <taxon>Bdelloidea</taxon>
        <taxon>Philodinida</taxon>
        <taxon>Philodinidae</taxon>
        <taxon>Rotaria</taxon>
    </lineage>
</organism>
<feature type="compositionally biased region" description="Low complexity" evidence="1">
    <location>
        <begin position="42"/>
        <end position="64"/>
    </location>
</feature>
<feature type="non-terminal residue" evidence="2">
    <location>
        <position position="1"/>
    </location>
</feature>
<dbReference type="AlphaFoldDB" id="A0A820Y1C6"/>
<evidence type="ECO:0000313" key="3">
    <source>
        <dbReference type="Proteomes" id="UP000663866"/>
    </source>
</evidence>
<protein>
    <submittedName>
        <fullName evidence="2">Uncharacterized protein</fullName>
    </submittedName>
</protein>
<evidence type="ECO:0000313" key="2">
    <source>
        <dbReference type="EMBL" id="CAF4541252.1"/>
    </source>
</evidence>
<sequence>SPFSTEFVTPHDTSTHGGISSDYLNLQNSLDYAVSHHHHHQQQQQQQQQQLQQLQQQQQQQQQQQHHHHQIASSSNGERTSSSIINGISGSDSSPSHSFGRTNGYSSAMDYYNATVLTSKTNLNTSNGNASNNSNISANNTNIHSPYDGTSTASTSSPPHSTGYLTTTIKQENMIPPSFSIDPHSNYGNRKFLFL</sequence>
<dbReference type="Proteomes" id="UP000663866">
    <property type="component" value="Unassembled WGS sequence"/>
</dbReference>
<proteinExistence type="predicted"/>
<name>A0A820Y1C6_9BILA</name>
<feature type="compositionally biased region" description="Low complexity" evidence="1">
    <location>
        <begin position="150"/>
        <end position="162"/>
    </location>
</feature>
<dbReference type="EMBL" id="CAJOBG010059453">
    <property type="protein sequence ID" value="CAF4541252.1"/>
    <property type="molecule type" value="Genomic_DNA"/>
</dbReference>
<feature type="region of interest" description="Disordered" evidence="1">
    <location>
        <begin position="34"/>
        <end position="101"/>
    </location>
</feature>